<reference evidence="2 3" key="1">
    <citation type="journal article" date="2016" name="Nat. Commun.">
        <title>Thousands of microbial genomes shed light on interconnected biogeochemical processes in an aquifer system.</title>
        <authorList>
            <person name="Anantharaman K."/>
            <person name="Brown C.T."/>
            <person name="Hug L.A."/>
            <person name="Sharon I."/>
            <person name="Castelle C.J."/>
            <person name="Probst A.J."/>
            <person name="Thomas B.C."/>
            <person name="Singh A."/>
            <person name="Wilkins M.J."/>
            <person name="Karaoz U."/>
            <person name="Brodie E.L."/>
            <person name="Williams K.H."/>
            <person name="Hubbard S.S."/>
            <person name="Banfield J.F."/>
        </authorList>
    </citation>
    <scope>NUCLEOTIDE SEQUENCE [LARGE SCALE GENOMIC DNA]</scope>
</reference>
<dbReference type="PANTHER" id="PTHR42831:SF1">
    <property type="entry name" value="FE-S PROTEIN MATURATION AUXILIARY FACTOR YITW"/>
    <property type="match status" value="1"/>
</dbReference>
<organism evidence="2 3">
    <name type="scientific">Candidatus Ryanbacteria bacterium RIFCSPHIGHO2_01_FULL_45_22</name>
    <dbReference type="NCBI Taxonomy" id="1802114"/>
    <lineage>
        <taxon>Bacteria</taxon>
        <taxon>Candidatus Ryaniibacteriota</taxon>
    </lineage>
</organism>
<evidence type="ECO:0000259" key="1">
    <source>
        <dbReference type="Pfam" id="PF01883"/>
    </source>
</evidence>
<dbReference type="AlphaFoldDB" id="A0A1G2G262"/>
<dbReference type="STRING" id="1802114.A2719_03450"/>
<dbReference type="Proteomes" id="UP000177480">
    <property type="component" value="Unassembled WGS sequence"/>
</dbReference>
<gene>
    <name evidence="2" type="ORF">A2719_03450</name>
</gene>
<dbReference type="Pfam" id="PF01883">
    <property type="entry name" value="FeS_assembly_P"/>
    <property type="match status" value="1"/>
</dbReference>
<dbReference type="EMBL" id="MHNK01000010">
    <property type="protein sequence ID" value="OGZ43990.1"/>
    <property type="molecule type" value="Genomic_DNA"/>
</dbReference>
<evidence type="ECO:0000313" key="3">
    <source>
        <dbReference type="Proteomes" id="UP000177480"/>
    </source>
</evidence>
<proteinExistence type="predicted"/>
<name>A0A1G2G262_9BACT</name>
<comment type="caution">
    <text evidence="2">The sequence shown here is derived from an EMBL/GenBank/DDBJ whole genome shotgun (WGS) entry which is preliminary data.</text>
</comment>
<dbReference type="InterPro" id="IPR002744">
    <property type="entry name" value="MIP18-like"/>
</dbReference>
<evidence type="ECO:0000313" key="2">
    <source>
        <dbReference type="EMBL" id="OGZ43990.1"/>
    </source>
</evidence>
<feature type="domain" description="MIP18 family-like" evidence="1">
    <location>
        <begin position="2"/>
        <end position="65"/>
    </location>
</feature>
<dbReference type="PANTHER" id="PTHR42831">
    <property type="entry name" value="FE-S PROTEIN MATURATION AUXILIARY FACTOR YITW"/>
    <property type="match status" value="1"/>
</dbReference>
<accession>A0A1G2G262</accession>
<protein>
    <recommendedName>
        <fullName evidence="1">MIP18 family-like domain-containing protein</fullName>
    </recommendedName>
</protein>
<dbReference type="SUPFAM" id="SSF117916">
    <property type="entry name" value="Fe-S cluster assembly (FSCA) domain-like"/>
    <property type="match status" value="1"/>
</dbReference>
<sequence length="94" mass="10798">MKDDIIKALQSVDDPELGVDIYTLGLIYDIQVSDTGDIYIKMTHTTPLCPFGNEITKKIKEALYQYTHPKSLKIEITFDPPWKPPKKLREMLGM</sequence>
<dbReference type="InterPro" id="IPR034904">
    <property type="entry name" value="FSCA_dom_sf"/>
</dbReference>
<dbReference type="Gene3D" id="3.30.300.130">
    <property type="entry name" value="Fe-S cluster assembly (FSCA)"/>
    <property type="match status" value="1"/>
</dbReference>
<dbReference type="InterPro" id="IPR052339">
    <property type="entry name" value="Fe-S_Maturation_MIP18"/>
</dbReference>